<feature type="binding site" evidence="12">
    <location>
        <position position="685"/>
    </location>
    <ligand>
        <name>Zn(2+)</name>
        <dbReference type="ChEBI" id="CHEBI:29105"/>
        <note>catalytic</note>
    </ligand>
</feature>
<keyword evidence="3 13" id="KW-0964">Secreted</keyword>
<dbReference type="Gene3D" id="3.10.170.10">
    <property type="match status" value="1"/>
</dbReference>
<keyword evidence="17" id="KW-1185">Reference proteome</keyword>
<dbReference type="Proteomes" id="UP000467700">
    <property type="component" value="Unassembled WGS sequence"/>
</dbReference>
<comment type="similarity">
    <text evidence="2 13">Belongs to the peptidase M36 family.</text>
</comment>
<feature type="binding site" evidence="12">
    <location>
        <position position="689"/>
    </location>
    <ligand>
        <name>Zn(2+)</name>
        <dbReference type="ChEBI" id="CHEBI:29105"/>
        <note>catalytic</note>
    </ligand>
</feature>
<evidence type="ECO:0000256" key="11">
    <source>
        <dbReference type="PIRSR" id="PIRSR601842-1"/>
    </source>
</evidence>
<protein>
    <recommendedName>
        <fullName evidence="13">Extracellular metalloproteinase</fullName>
        <ecNumber evidence="13">3.4.24.-</ecNumber>
    </recommendedName>
    <alternativeName>
        <fullName evidence="13">Fungalysin</fullName>
    </alternativeName>
</protein>
<evidence type="ECO:0000256" key="14">
    <source>
        <dbReference type="SAM" id="MobiDB-lite"/>
    </source>
</evidence>
<name>A0A8S0W1C3_CYCAE</name>
<feature type="binding site" evidence="12">
    <location>
        <position position="465"/>
    </location>
    <ligand>
        <name>Zn(2+)</name>
        <dbReference type="ChEBI" id="CHEBI:29105"/>
        <note>catalytic</note>
    </ligand>
</feature>
<sequence length="941" mass="104968">MAIYSQAAARRSQLYAFKHEQFRNVIIAIQGLKTKESARVIVPATGDKHSHTAPLRVYGPAPYRTRNHSSPQPGFVLIPPPSPHLSLPHPQATSPSPVLRPFVPHLDHHRPFRMRCFFSASLVVASLAGHVYGHRYAAPSATDHGPVNHRRQSLGFGPQHPHAVFYSSPYQIKTNGFTPTDPNMDPMEVARLFLDDVLMGQVGSGSSYKMRKDSYTDKNTGVTHVYVRQLVNGLEVSDGDINLNIKDGMVISYGNSFYNGAVPPPFTNPDISSVPDPRRETCEYLFQELQGFERAALYVDSEQVLLSQSYAENAETVHELEHLLKSKSNCHVPDLWQSELHSDDMSDFRPALLSFMAVATPDMGLTQKIYKDFDTYKNNLVVTPVHHFASDDEHRIEFTVDNVPDAINPAKARLAYIQVPNEAGDNTELHLVWKFEVEMKDNWYESAVSASPPYKIISVVDWAADAPIPKVPDFSPATYNIFKWGINDPSVGNRSTEKENFDALASPAGWHAIPYSFDPAYKGVRLSTKEFWRNTTTTWGNNVFAQENWEGQNAFINNYRPDSGKNKVFDYEYDPQETEKPDAMDEAQKYINTTITQLFYTTNLVHDLYYRYGFDEVSGNFQQYNFGRGGAENDAVIANAQDGSGFNNANFMTPPDGQNGRMRMYLWNTALPYRDGDLEAGIVIHELSHGLSTRLTGGPANSGCLGWGESGGMGEGWGDFLATTIRSNKIYSDYAMGAWAANREKGIRNYIYSTNETVNPSTYKTLDKPGYWGVHAIGEVWAEILWVVSQKLIEKHGYSEDLFPPAPLGDGTIPAGDFYRDTKTGPLVPKHGNSLIVQLVLNGMKLQVCRPSFFDARDAIIQADQVLTGGENFCTLWDGFAARGLGVDATVVNRTPWGGGIRTNGYVVPAACQDDEEPTPEDPEDPTPEPKKPKEKKHKHL</sequence>
<comment type="caution">
    <text evidence="16">The sequence shown here is derived from an EMBL/GenBank/DDBJ whole genome shotgun (WGS) entry which is preliminary data.</text>
</comment>
<dbReference type="PANTHER" id="PTHR33478:SF1">
    <property type="entry name" value="EXTRACELLULAR METALLOPROTEINASE MEP"/>
    <property type="match status" value="1"/>
</dbReference>
<evidence type="ECO:0000256" key="5">
    <source>
        <dbReference type="ARBA" id="ARBA00022723"/>
    </source>
</evidence>
<dbReference type="Pfam" id="PF02128">
    <property type="entry name" value="Peptidase_M36"/>
    <property type="match status" value="1"/>
</dbReference>
<feature type="compositionally biased region" description="Acidic residues" evidence="14">
    <location>
        <begin position="913"/>
        <end position="927"/>
    </location>
</feature>
<evidence type="ECO:0000256" key="7">
    <source>
        <dbReference type="ARBA" id="ARBA00022801"/>
    </source>
</evidence>
<keyword evidence="6" id="KW-0732">Signal</keyword>
<evidence type="ECO:0000256" key="6">
    <source>
        <dbReference type="ARBA" id="ARBA00022729"/>
    </source>
</evidence>
<dbReference type="InterPro" id="IPR027268">
    <property type="entry name" value="Peptidase_M4/M1_CTD_sf"/>
</dbReference>
<feature type="region of interest" description="Disordered" evidence="14">
    <location>
        <begin position="910"/>
        <end position="941"/>
    </location>
</feature>
<organism evidence="16 17">
    <name type="scientific">Cyclocybe aegerita</name>
    <name type="common">Black poplar mushroom</name>
    <name type="synonym">Agrocybe aegerita</name>
    <dbReference type="NCBI Taxonomy" id="1973307"/>
    <lineage>
        <taxon>Eukaryota</taxon>
        <taxon>Fungi</taxon>
        <taxon>Dikarya</taxon>
        <taxon>Basidiomycota</taxon>
        <taxon>Agaricomycotina</taxon>
        <taxon>Agaricomycetes</taxon>
        <taxon>Agaricomycetidae</taxon>
        <taxon>Agaricales</taxon>
        <taxon>Agaricineae</taxon>
        <taxon>Bolbitiaceae</taxon>
        <taxon>Cyclocybe</taxon>
    </lineage>
</organism>
<dbReference type="CDD" id="cd09596">
    <property type="entry name" value="M36"/>
    <property type="match status" value="1"/>
</dbReference>
<comment type="subcellular location">
    <subcellularLocation>
        <location evidence="1 13">Secreted</location>
    </subcellularLocation>
</comment>
<dbReference type="PANTHER" id="PTHR33478">
    <property type="entry name" value="EXTRACELLULAR METALLOPROTEINASE MEP"/>
    <property type="match status" value="1"/>
</dbReference>
<evidence type="ECO:0000256" key="2">
    <source>
        <dbReference type="ARBA" id="ARBA00006006"/>
    </source>
</evidence>
<feature type="domain" description="FTP" evidence="15">
    <location>
        <begin position="212"/>
        <end position="257"/>
    </location>
</feature>
<evidence type="ECO:0000256" key="3">
    <source>
        <dbReference type="ARBA" id="ARBA00022525"/>
    </source>
</evidence>
<accession>A0A8S0W1C3</accession>
<dbReference type="AlphaFoldDB" id="A0A8S0W1C3"/>
<feature type="active site" evidence="11">
    <location>
        <position position="686"/>
    </location>
</feature>
<dbReference type="Gene3D" id="1.10.390.10">
    <property type="entry name" value="Neutral Protease Domain 2"/>
    <property type="match status" value="1"/>
</dbReference>
<dbReference type="Pfam" id="PF07504">
    <property type="entry name" value="FTP"/>
    <property type="match status" value="1"/>
</dbReference>
<dbReference type="OrthoDB" id="3227768at2759"/>
<evidence type="ECO:0000256" key="4">
    <source>
        <dbReference type="ARBA" id="ARBA00022670"/>
    </source>
</evidence>
<dbReference type="SUPFAM" id="SSF55486">
    <property type="entry name" value="Metalloproteases ('zincins'), catalytic domain"/>
    <property type="match status" value="1"/>
</dbReference>
<dbReference type="GO" id="GO:0006508">
    <property type="term" value="P:proteolysis"/>
    <property type="evidence" value="ECO:0007669"/>
    <property type="project" value="UniProtKB-KW"/>
</dbReference>
<evidence type="ECO:0000256" key="1">
    <source>
        <dbReference type="ARBA" id="ARBA00004613"/>
    </source>
</evidence>
<evidence type="ECO:0000256" key="8">
    <source>
        <dbReference type="ARBA" id="ARBA00022833"/>
    </source>
</evidence>
<dbReference type="GO" id="GO:0005615">
    <property type="term" value="C:extracellular space"/>
    <property type="evidence" value="ECO:0007669"/>
    <property type="project" value="InterPro"/>
</dbReference>
<reference evidence="16 17" key="1">
    <citation type="submission" date="2020-01" db="EMBL/GenBank/DDBJ databases">
        <authorList>
            <person name="Gupta K D."/>
        </authorList>
    </citation>
    <scope>NUCLEOTIDE SEQUENCE [LARGE SCALE GENOMIC DNA]</scope>
</reference>
<evidence type="ECO:0000256" key="12">
    <source>
        <dbReference type="PIRSR" id="PIRSR601842-2"/>
    </source>
</evidence>
<dbReference type="PRINTS" id="PR00999">
    <property type="entry name" value="FUNGALYSIN"/>
</dbReference>
<keyword evidence="7 13" id="KW-0378">Hydrolase</keyword>
<comment type="cofactor">
    <cofactor evidence="12">
        <name>Zn(2+)</name>
        <dbReference type="ChEBI" id="CHEBI:29105"/>
    </cofactor>
    <text evidence="12">Binds 1 zinc ion per subunit.</text>
</comment>
<keyword evidence="8 12" id="KW-0862">Zinc</keyword>
<evidence type="ECO:0000256" key="9">
    <source>
        <dbReference type="ARBA" id="ARBA00023049"/>
    </source>
</evidence>
<keyword evidence="5 12" id="KW-0479">Metal-binding</keyword>
<evidence type="ECO:0000259" key="15">
    <source>
        <dbReference type="Pfam" id="PF07504"/>
    </source>
</evidence>
<keyword evidence="4 13" id="KW-0645">Protease</keyword>
<evidence type="ECO:0000313" key="17">
    <source>
        <dbReference type="Proteomes" id="UP000467700"/>
    </source>
</evidence>
<feature type="binding site" evidence="12">
    <location>
        <position position="715"/>
    </location>
    <ligand>
        <name>Zn(2+)</name>
        <dbReference type="ChEBI" id="CHEBI:29105"/>
        <note>catalytic</note>
    </ligand>
</feature>
<evidence type="ECO:0000256" key="13">
    <source>
        <dbReference type="RuleBase" id="RU364017"/>
    </source>
</evidence>
<dbReference type="EC" id="3.4.24.-" evidence="13"/>
<dbReference type="InterPro" id="IPR001842">
    <property type="entry name" value="Peptidase_M36"/>
</dbReference>
<evidence type="ECO:0000256" key="10">
    <source>
        <dbReference type="ARBA" id="ARBA00023145"/>
    </source>
</evidence>
<gene>
    <name evidence="16" type="ORF">AAE3_LOCUS991</name>
</gene>
<proteinExistence type="inferred from homology"/>
<dbReference type="GO" id="GO:0004222">
    <property type="term" value="F:metalloendopeptidase activity"/>
    <property type="evidence" value="ECO:0007669"/>
    <property type="project" value="InterPro"/>
</dbReference>
<keyword evidence="9 13" id="KW-0482">Metalloprotease</keyword>
<dbReference type="EMBL" id="CACVBS010000002">
    <property type="protein sequence ID" value="CAA7258850.1"/>
    <property type="molecule type" value="Genomic_DNA"/>
</dbReference>
<dbReference type="InterPro" id="IPR050371">
    <property type="entry name" value="Fungal_virulence_M36"/>
</dbReference>
<dbReference type="GO" id="GO:0008270">
    <property type="term" value="F:zinc ion binding"/>
    <property type="evidence" value="ECO:0007669"/>
    <property type="project" value="InterPro"/>
</dbReference>
<keyword evidence="10 13" id="KW-0865">Zymogen</keyword>
<evidence type="ECO:0000313" key="16">
    <source>
        <dbReference type="EMBL" id="CAA7258850.1"/>
    </source>
</evidence>
<dbReference type="InterPro" id="IPR011096">
    <property type="entry name" value="FTP_domain"/>
</dbReference>